<reference evidence="1" key="1">
    <citation type="submission" date="2014-09" db="EMBL/GenBank/DDBJ databases">
        <authorList>
            <person name="Magalhaes I.L.F."/>
            <person name="Oliveira U."/>
            <person name="Santos F.R."/>
            <person name="Vidigal T.H.D.A."/>
            <person name="Brescovit A.D."/>
            <person name="Santos A.J."/>
        </authorList>
    </citation>
    <scope>NUCLEOTIDE SEQUENCE</scope>
    <source>
        <tissue evidence="1">Shoot tissue taken approximately 20 cm above the soil surface</tissue>
    </source>
</reference>
<reference evidence="1" key="2">
    <citation type="journal article" date="2015" name="Data Brief">
        <title>Shoot transcriptome of the giant reed, Arundo donax.</title>
        <authorList>
            <person name="Barrero R.A."/>
            <person name="Guerrero F.D."/>
            <person name="Moolhuijzen P."/>
            <person name="Goolsby J.A."/>
            <person name="Tidwell J."/>
            <person name="Bellgard S.E."/>
            <person name="Bellgard M.I."/>
        </authorList>
    </citation>
    <scope>NUCLEOTIDE SEQUENCE</scope>
    <source>
        <tissue evidence="1">Shoot tissue taken approximately 20 cm above the soil surface</tissue>
    </source>
</reference>
<protein>
    <submittedName>
        <fullName evidence="1">Uncharacterized protein</fullName>
    </submittedName>
</protein>
<organism evidence="1">
    <name type="scientific">Arundo donax</name>
    <name type="common">Giant reed</name>
    <name type="synonym">Donax arundinaceus</name>
    <dbReference type="NCBI Taxonomy" id="35708"/>
    <lineage>
        <taxon>Eukaryota</taxon>
        <taxon>Viridiplantae</taxon>
        <taxon>Streptophyta</taxon>
        <taxon>Embryophyta</taxon>
        <taxon>Tracheophyta</taxon>
        <taxon>Spermatophyta</taxon>
        <taxon>Magnoliopsida</taxon>
        <taxon>Liliopsida</taxon>
        <taxon>Poales</taxon>
        <taxon>Poaceae</taxon>
        <taxon>PACMAD clade</taxon>
        <taxon>Arundinoideae</taxon>
        <taxon>Arundineae</taxon>
        <taxon>Arundo</taxon>
    </lineage>
</organism>
<name>A0A0A8Z0N4_ARUDO</name>
<dbReference type="AlphaFoldDB" id="A0A0A8Z0N4"/>
<evidence type="ECO:0000313" key="1">
    <source>
        <dbReference type="EMBL" id="JAD32954.1"/>
    </source>
</evidence>
<sequence length="42" mass="4265">MDDGFPCTNSILVGPVNYLQGRMRLGREAGKGGRAGVAGATA</sequence>
<dbReference type="EMBL" id="GBRH01264941">
    <property type="protein sequence ID" value="JAD32954.1"/>
    <property type="molecule type" value="Transcribed_RNA"/>
</dbReference>
<proteinExistence type="predicted"/>
<accession>A0A0A8Z0N4</accession>